<evidence type="ECO:0000259" key="2">
    <source>
        <dbReference type="Pfam" id="PF01909"/>
    </source>
</evidence>
<organism evidence="3 4">
    <name type="scientific">Nonomuraea phyllanthi</name>
    <dbReference type="NCBI Taxonomy" id="2219224"/>
    <lineage>
        <taxon>Bacteria</taxon>
        <taxon>Bacillati</taxon>
        <taxon>Actinomycetota</taxon>
        <taxon>Actinomycetes</taxon>
        <taxon>Streptosporangiales</taxon>
        <taxon>Streptosporangiaceae</taxon>
        <taxon>Nonomuraea</taxon>
    </lineage>
</organism>
<dbReference type="GO" id="GO:0016779">
    <property type="term" value="F:nucleotidyltransferase activity"/>
    <property type="evidence" value="ECO:0007669"/>
    <property type="project" value="InterPro"/>
</dbReference>
<keyword evidence="4" id="KW-1185">Reference proteome</keyword>
<dbReference type="OrthoDB" id="7058480at2"/>
<dbReference type="RefSeq" id="WP_139638361.1">
    <property type="nucleotide sequence ID" value="NZ_VDLX02000043.1"/>
</dbReference>
<dbReference type="InterPro" id="IPR002934">
    <property type="entry name" value="Polymerase_NTP_transf_dom"/>
</dbReference>
<evidence type="ECO:0000313" key="3">
    <source>
        <dbReference type="EMBL" id="KAB8181843.1"/>
    </source>
</evidence>
<name>A0A5C4UT04_9ACTN</name>
<sequence length="135" mass="14542">MERYAGDVASVMSEIFGPRLVGVYLHGSAVLGGFNPQRSDVDLPVVCQDPMTAEQRSAVAERLSADRLPLAHRNPRTGGTCSNRVLQPWPDRVRSRRSPSENSRSKALSVGSPYARAGSPAVSPGTRAQQSLSLR</sequence>
<dbReference type="EMBL" id="VDLX02000043">
    <property type="protein sequence ID" value="KAB8181843.1"/>
    <property type="molecule type" value="Genomic_DNA"/>
</dbReference>
<dbReference type="SUPFAM" id="SSF81301">
    <property type="entry name" value="Nucleotidyltransferase"/>
    <property type="match status" value="1"/>
</dbReference>
<accession>A0A5C4UT04</accession>
<gene>
    <name evidence="3" type="ORF">FH608_050515</name>
</gene>
<comment type="caution">
    <text evidence="3">The sequence shown here is derived from an EMBL/GenBank/DDBJ whole genome shotgun (WGS) entry which is preliminary data.</text>
</comment>
<dbReference type="CDD" id="cd05403">
    <property type="entry name" value="NT_KNTase_like"/>
    <property type="match status" value="1"/>
</dbReference>
<feature type="domain" description="Polymerase nucleotidyl transferase" evidence="2">
    <location>
        <begin position="12"/>
        <end position="50"/>
    </location>
</feature>
<proteinExistence type="predicted"/>
<feature type="region of interest" description="Disordered" evidence="1">
    <location>
        <begin position="66"/>
        <end position="135"/>
    </location>
</feature>
<dbReference type="Proteomes" id="UP000312512">
    <property type="component" value="Unassembled WGS sequence"/>
</dbReference>
<reference evidence="3 4" key="1">
    <citation type="submission" date="2019-10" db="EMBL/GenBank/DDBJ databases">
        <title>Nonomuraea sp. nov., isolated from Phyllanthus amarus.</title>
        <authorList>
            <person name="Klykleung N."/>
            <person name="Tanasupawat S."/>
        </authorList>
    </citation>
    <scope>NUCLEOTIDE SEQUENCE [LARGE SCALE GENOMIC DNA]</scope>
    <source>
        <strain evidence="3 4">PA1-10</strain>
    </source>
</reference>
<dbReference type="AlphaFoldDB" id="A0A5C4UT04"/>
<protein>
    <recommendedName>
        <fullName evidence="2">Polymerase nucleotidyl transferase domain-containing protein</fullName>
    </recommendedName>
</protein>
<dbReference type="Gene3D" id="3.30.460.10">
    <property type="entry name" value="Beta Polymerase, domain 2"/>
    <property type="match status" value="1"/>
</dbReference>
<evidence type="ECO:0000256" key="1">
    <source>
        <dbReference type="SAM" id="MobiDB-lite"/>
    </source>
</evidence>
<dbReference type="Pfam" id="PF01909">
    <property type="entry name" value="NTP_transf_2"/>
    <property type="match status" value="1"/>
</dbReference>
<evidence type="ECO:0000313" key="4">
    <source>
        <dbReference type="Proteomes" id="UP000312512"/>
    </source>
</evidence>
<dbReference type="InterPro" id="IPR043519">
    <property type="entry name" value="NT_sf"/>
</dbReference>
<feature type="compositionally biased region" description="Polar residues" evidence="1">
    <location>
        <begin position="126"/>
        <end position="135"/>
    </location>
</feature>